<dbReference type="STRING" id="1903181.BTN85_1968"/>
<dbReference type="PANTHER" id="PTHR21198">
    <property type="entry name" value="GLUTAMATE RACEMASE"/>
    <property type="match status" value="1"/>
</dbReference>
<reference evidence="3" key="1">
    <citation type="submission" date="2016-12" db="EMBL/GenBank/DDBJ databases">
        <title>Discovery of methanogenic haloarchaea.</title>
        <authorList>
            <person name="Sorokin D.Y."/>
            <person name="Makarova K.S."/>
            <person name="Abbas B."/>
            <person name="Ferrer M."/>
            <person name="Golyshin P.N."/>
        </authorList>
    </citation>
    <scope>NUCLEOTIDE SEQUENCE [LARGE SCALE GENOMIC DNA]</scope>
    <source>
        <strain evidence="3">HMET1</strain>
    </source>
</reference>
<dbReference type="NCBIfam" id="TIGR00035">
    <property type="entry name" value="asp_race"/>
    <property type="match status" value="1"/>
</dbReference>
<evidence type="ECO:0000313" key="3">
    <source>
        <dbReference type="EMBL" id="OKY77318.1"/>
    </source>
</evidence>
<dbReference type="InterPro" id="IPR001920">
    <property type="entry name" value="Asp/Glu_race"/>
</dbReference>
<dbReference type="Pfam" id="PF01177">
    <property type="entry name" value="Asp_Glu_race"/>
    <property type="match status" value="1"/>
</dbReference>
<comment type="caution">
    <text evidence="3">The sequence shown here is derived from an EMBL/GenBank/DDBJ whole genome shotgun (WGS) entry which is preliminary data.</text>
</comment>
<evidence type="ECO:0000256" key="2">
    <source>
        <dbReference type="ARBA" id="ARBA00023235"/>
    </source>
</evidence>
<dbReference type="InParanoid" id="A0A1Q6DSK2"/>
<name>A0A1Q6DSK2_METT1</name>
<dbReference type="GO" id="GO:0047661">
    <property type="term" value="F:amino-acid racemase activity"/>
    <property type="evidence" value="ECO:0007669"/>
    <property type="project" value="InterPro"/>
</dbReference>
<dbReference type="Proteomes" id="UP000185744">
    <property type="component" value="Unassembled WGS sequence"/>
</dbReference>
<dbReference type="InterPro" id="IPR004380">
    <property type="entry name" value="Asp_race"/>
</dbReference>
<protein>
    <submittedName>
        <fullName evidence="3">Aspartate racemase</fullName>
    </submittedName>
</protein>
<organism evidence="3 4">
    <name type="scientific">Methanohalarchaeum thermophilum</name>
    <dbReference type="NCBI Taxonomy" id="1903181"/>
    <lineage>
        <taxon>Archaea</taxon>
        <taxon>Methanobacteriati</taxon>
        <taxon>Methanobacteriota</taxon>
        <taxon>Methanonatronarchaeia</taxon>
        <taxon>Methanonatronarchaeales</taxon>
        <taxon>Methanonatronarchaeaceae</taxon>
        <taxon>Candidatus Methanohalarchaeum</taxon>
    </lineage>
</organism>
<dbReference type="PANTHER" id="PTHR21198:SF7">
    <property type="entry name" value="ASPARTATE-GLUTAMATE RACEMASE FAMILY"/>
    <property type="match status" value="1"/>
</dbReference>
<dbReference type="Gene3D" id="3.40.50.1860">
    <property type="match status" value="2"/>
</dbReference>
<comment type="similarity">
    <text evidence="1">Belongs to the aspartate/glutamate racemases family.</text>
</comment>
<accession>A0A1Q6DSK2</accession>
<dbReference type="InterPro" id="IPR015942">
    <property type="entry name" value="Asp/Glu/hydantoin_racemase"/>
</dbReference>
<keyword evidence="4" id="KW-1185">Reference proteome</keyword>
<dbReference type="EMBL" id="MSDW01000002">
    <property type="protein sequence ID" value="OKY77318.1"/>
    <property type="molecule type" value="Genomic_DNA"/>
</dbReference>
<evidence type="ECO:0000313" key="4">
    <source>
        <dbReference type="Proteomes" id="UP000185744"/>
    </source>
</evidence>
<evidence type="ECO:0000256" key="1">
    <source>
        <dbReference type="ARBA" id="ARBA00007847"/>
    </source>
</evidence>
<proteinExistence type="inferred from homology"/>
<dbReference type="SUPFAM" id="SSF53681">
    <property type="entry name" value="Aspartate/glutamate racemase"/>
    <property type="match status" value="2"/>
</dbReference>
<dbReference type="AlphaFoldDB" id="A0A1Q6DSK2"/>
<keyword evidence="2" id="KW-0413">Isomerase</keyword>
<gene>
    <name evidence="3" type="ORF">BTN85_1968</name>
</gene>
<sequence>MKNIGILGGMSPESTIEYYNILIEESKKKLEDKKIPEIIIYNLNFQEFYNYMKNDEYEKASKLLSNKINKLEKAGADFSLIASNTPHLLLDQIKQKTSLPIIDIVETTALKAKKEDYNHLGLLGTRFTIKKDFYTKGLKQKNLEVTTPREEQIDYINKKIFNEFVQGKPPQKTLNRFQKIVKEMKKENQIDAIILGCTELPLYLNEKNLKTPTLDTTTLHAKRAIKKAIKT</sequence>